<keyword evidence="7" id="KW-1185">Reference proteome</keyword>
<dbReference type="InterPro" id="IPR018060">
    <property type="entry name" value="HTH_AraC"/>
</dbReference>
<evidence type="ECO:0000313" key="7">
    <source>
        <dbReference type="Proteomes" id="UP001598019"/>
    </source>
</evidence>
<dbReference type="Gene3D" id="1.10.10.60">
    <property type="entry name" value="Homeodomain-like"/>
    <property type="match status" value="2"/>
</dbReference>
<proteinExistence type="predicted"/>
<dbReference type="EMBL" id="JBBKXX010000002">
    <property type="protein sequence ID" value="MFD3408531.1"/>
    <property type="molecule type" value="Genomic_DNA"/>
</dbReference>
<dbReference type="InterPro" id="IPR009057">
    <property type="entry name" value="Homeodomain-like_sf"/>
</dbReference>
<organism evidence="6 7">
    <name type="scientific">Aquirufa esocilacus</name>
    <dbReference type="NCBI Taxonomy" id="3096513"/>
    <lineage>
        <taxon>Bacteria</taxon>
        <taxon>Pseudomonadati</taxon>
        <taxon>Bacteroidota</taxon>
        <taxon>Cytophagia</taxon>
        <taxon>Cytophagales</taxon>
        <taxon>Flectobacillaceae</taxon>
        <taxon>Aquirufa</taxon>
    </lineage>
</organism>
<dbReference type="PANTHER" id="PTHR43280:SF29">
    <property type="entry name" value="ARAC-FAMILY TRANSCRIPTIONAL REGULATOR"/>
    <property type="match status" value="1"/>
</dbReference>
<dbReference type="Pfam" id="PF12833">
    <property type="entry name" value="HTH_18"/>
    <property type="match status" value="1"/>
</dbReference>
<reference evidence="6 7" key="1">
    <citation type="submission" date="2024-03" db="EMBL/GenBank/DDBJ databases">
        <title>Aquirufa genome sequencing.</title>
        <authorList>
            <person name="Pitt A."/>
            <person name="Hahn M.W."/>
        </authorList>
    </citation>
    <scope>NUCLEOTIDE SEQUENCE [LARGE SCALE GENOMIC DNA]</scope>
    <source>
        <strain evidence="6 7">HETE-83D</strain>
    </source>
</reference>
<dbReference type="Proteomes" id="UP001598019">
    <property type="component" value="Unassembled WGS sequence"/>
</dbReference>
<dbReference type="SMART" id="SM00342">
    <property type="entry name" value="HTH_ARAC"/>
    <property type="match status" value="1"/>
</dbReference>
<protein>
    <submittedName>
        <fullName evidence="6">Helix-turn-helix domain-containing protein</fullName>
    </submittedName>
</protein>
<dbReference type="PROSITE" id="PS01124">
    <property type="entry name" value="HTH_ARAC_FAMILY_2"/>
    <property type="match status" value="1"/>
</dbReference>
<dbReference type="PANTHER" id="PTHR43280">
    <property type="entry name" value="ARAC-FAMILY TRANSCRIPTIONAL REGULATOR"/>
    <property type="match status" value="1"/>
</dbReference>
<evidence type="ECO:0000256" key="4">
    <source>
        <dbReference type="SAM" id="Coils"/>
    </source>
</evidence>
<comment type="caution">
    <text evidence="6">The sequence shown here is derived from an EMBL/GenBank/DDBJ whole genome shotgun (WGS) entry which is preliminary data.</text>
</comment>
<dbReference type="RefSeq" id="WP_377980913.1">
    <property type="nucleotide sequence ID" value="NZ_JBBKXX010000002.1"/>
</dbReference>
<name>A0ABW6DLZ9_9BACT</name>
<keyword evidence="4" id="KW-0175">Coiled coil</keyword>
<sequence length="165" mass="19428">MAIILLVTISLFIHRVNLLKERELAYQDLSEKFQQLEKKYATEDSSELEVLFRLCSYLEKEKAYLNTKLKVDEVAEAIHSSQREISVLLKKHKNQNFNSFINHYRVEEVLRIFNDANYEHYKLESIAMMSGFGSKQSFYNTFEAVVGEKPAHYRQKVQTEQPSLK</sequence>
<evidence type="ECO:0000256" key="2">
    <source>
        <dbReference type="ARBA" id="ARBA00023125"/>
    </source>
</evidence>
<evidence type="ECO:0000259" key="5">
    <source>
        <dbReference type="PROSITE" id="PS01124"/>
    </source>
</evidence>
<keyword evidence="2" id="KW-0238">DNA-binding</keyword>
<accession>A0ABW6DLZ9</accession>
<keyword evidence="3" id="KW-0804">Transcription</keyword>
<keyword evidence="1" id="KW-0805">Transcription regulation</keyword>
<evidence type="ECO:0000313" key="6">
    <source>
        <dbReference type="EMBL" id="MFD3408531.1"/>
    </source>
</evidence>
<gene>
    <name evidence="6" type="ORF">SKC37_07675</name>
</gene>
<evidence type="ECO:0000256" key="1">
    <source>
        <dbReference type="ARBA" id="ARBA00023015"/>
    </source>
</evidence>
<feature type="domain" description="HTH araC/xylS-type" evidence="5">
    <location>
        <begin position="52"/>
        <end position="156"/>
    </location>
</feature>
<dbReference type="SUPFAM" id="SSF46689">
    <property type="entry name" value="Homeodomain-like"/>
    <property type="match status" value="1"/>
</dbReference>
<evidence type="ECO:0000256" key="3">
    <source>
        <dbReference type="ARBA" id="ARBA00023163"/>
    </source>
</evidence>
<feature type="coiled-coil region" evidence="4">
    <location>
        <begin position="19"/>
        <end position="46"/>
    </location>
</feature>